<organism evidence="2 3">
    <name type="scientific">Hydrogenophaga bisanensis</name>
    <dbReference type="NCBI Taxonomy" id="439611"/>
    <lineage>
        <taxon>Bacteria</taxon>
        <taxon>Pseudomonadati</taxon>
        <taxon>Pseudomonadota</taxon>
        <taxon>Betaproteobacteria</taxon>
        <taxon>Burkholderiales</taxon>
        <taxon>Comamonadaceae</taxon>
        <taxon>Hydrogenophaga</taxon>
    </lineage>
</organism>
<accession>A0ABW2R5W1</accession>
<gene>
    <name evidence="2" type="ORF">ACFQNJ_04900</name>
</gene>
<evidence type="ECO:0000313" key="3">
    <source>
        <dbReference type="Proteomes" id="UP001596495"/>
    </source>
</evidence>
<evidence type="ECO:0000313" key="2">
    <source>
        <dbReference type="EMBL" id="MFC7433843.1"/>
    </source>
</evidence>
<dbReference type="PANTHER" id="PTHR38104">
    <property type="match status" value="1"/>
</dbReference>
<keyword evidence="3" id="KW-1185">Reference proteome</keyword>
<reference evidence="3" key="1">
    <citation type="journal article" date="2019" name="Int. J. Syst. Evol. Microbiol.">
        <title>The Global Catalogue of Microorganisms (GCM) 10K type strain sequencing project: providing services to taxonomists for standard genome sequencing and annotation.</title>
        <authorList>
            <consortium name="The Broad Institute Genomics Platform"/>
            <consortium name="The Broad Institute Genome Sequencing Center for Infectious Disease"/>
            <person name="Wu L."/>
            <person name="Ma J."/>
        </authorList>
    </citation>
    <scope>NUCLEOTIDE SEQUENCE [LARGE SCALE GENOMIC DNA]</scope>
    <source>
        <strain evidence="3">CCUG 54518</strain>
    </source>
</reference>
<comment type="caution">
    <text evidence="2">The sequence shown here is derived from an EMBL/GenBank/DDBJ whole genome shotgun (WGS) entry which is preliminary data.</text>
</comment>
<proteinExistence type="predicted"/>
<dbReference type="InterPro" id="IPR052383">
    <property type="entry name" value="Anti-sigma-E_RseA-like"/>
</dbReference>
<dbReference type="InterPro" id="IPR036147">
    <property type="entry name" value="Anti-sigma_E_RseA_N_sf"/>
</dbReference>
<feature type="domain" description="Anti sigma-E protein RseA N-terminal" evidence="1">
    <location>
        <begin position="23"/>
        <end position="102"/>
    </location>
</feature>
<protein>
    <submittedName>
        <fullName evidence="2">Sigma-E factor negative regulatory protein</fullName>
    </submittedName>
</protein>
<dbReference type="Gene3D" id="1.10.10.880">
    <property type="entry name" value="Anti sigma-E protein RseA, N-terminal domain"/>
    <property type="match status" value="1"/>
</dbReference>
<dbReference type="PANTHER" id="PTHR38104:SF1">
    <property type="entry name" value="ANTI-SIGMA-E FACTOR RSEA"/>
    <property type="match status" value="1"/>
</dbReference>
<dbReference type="SUPFAM" id="SSF89069">
    <property type="entry name" value="N-terminal, cytoplasmic domain of anti-sigmaE factor RseA"/>
    <property type="match status" value="1"/>
</dbReference>
<dbReference type="Proteomes" id="UP001596495">
    <property type="component" value="Unassembled WGS sequence"/>
</dbReference>
<name>A0ABW2R5W1_9BURK</name>
<dbReference type="Pfam" id="PF03872">
    <property type="entry name" value="RseA_N"/>
    <property type="match status" value="1"/>
</dbReference>
<sequence length="230" mass="24008">MDASSDSQRHPSGEDAAVGVQLQQMSACLDGELSDAEFSDVLQCLDRQSGGSMRQSWTAYHLIGESLRGEMAGHRGLAPADFLAGVRGRLAEDAQAEVVPPSLPLPDVSQPLVRGKAANDAVFRWKMVAGLASVAAVMAVTWGVLGTGPSGVSGPVMAQRGGEVSPVVAVSATPAQESTTTVAVETPQGTIIRDARLQQLLADHRQNGMSALQMPAGFLRNATHDNARGR</sequence>
<dbReference type="CDD" id="cd16328">
    <property type="entry name" value="RseA_N"/>
    <property type="match status" value="1"/>
</dbReference>
<dbReference type="RefSeq" id="WP_382254374.1">
    <property type="nucleotide sequence ID" value="NZ_JBHTBX010000002.1"/>
</dbReference>
<dbReference type="EMBL" id="JBHTBX010000002">
    <property type="protein sequence ID" value="MFC7433843.1"/>
    <property type="molecule type" value="Genomic_DNA"/>
</dbReference>
<evidence type="ECO:0000259" key="1">
    <source>
        <dbReference type="Pfam" id="PF03872"/>
    </source>
</evidence>
<dbReference type="InterPro" id="IPR005572">
    <property type="entry name" value="Anti-sigma_E_RseA_N"/>
</dbReference>